<feature type="signal peptide" evidence="1">
    <location>
        <begin position="1"/>
        <end position="22"/>
    </location>
</feature>
<evidence type="ECO:0000313" key="3">
    <source>
        <dbReference type="Proteomes" id="UP000488936"/>
    </source>
</evidence>
<feature type="chain" id="PRO_5029785383" evidence="1">
    <location>
        <begin position="23"/>
        <end position="862"/>
    </location>
</feature>
<comment type="caution">
    <text evidence="2">The sequence shown here is derived from an EMBL/GenBank/DDBJ whole genome shotgun (WGS) entry which is preliminary data.</text>
</comment>
<dbReference type="OrthoDB" id="1430919at2"/>
<dbReference type="Proteomes" id="UP000488936">
    <property type="component" value="Unassembled WGS sequence"/>
</dbReference>
<evidence type="ECO:0000256" key="1">
    <source>
        <dbReference type="SAM" id="SignalP"/>
    </source>
</evidence>
<dbReference type="AlphaFoldDB" id="A0A7K1GLR1"/>
<keyword evidence="1" id="KW-0732">Signal</keyword>
<reference evidence="2 3" key="1">
    <citation type="journal article" date="2006" name="Int. J. Syst. Evol. Microbiol.">
        <title>Myroides pelagicus sp. nov., isolated from seawater in Thailand.</title>
        <authorList>
            <person name="Yoon J."/>
            <person name="Maneerat S."/>
            <person name="Kawai F."/>
            <person name="Yokota A."/>
        </authorList>
    </citation>
    <scope>NUCLEOTIDE SEQUENCE [LARGE SCALE GENOMIC DNA]</scope>
    <source>
        <strain evidence="2 3">SM1T</strain>
    </source>
</reference>
<accession>A0A7K1GLR1</accession>
<evidence type="ECO:0000313" key="2">
    <source>
        <dbReference type="EMBL" id="MTH29728.1"/>
    </source>
</evidence>
<gene>
    <name evidence="2" type="ORF">GJV77_07330</name>
</gene>
<protein>
    <submittedName>
        <fullName evidence="2">Uncharacterized protein</fullName>
    </submittedName>
</protein>
<dbReference type="RefSeq" id="WP_155035724.1">
    <property type="nucleotide sequence ID" value="NZ_JBHTIG010000014.1"/>
</dbReference>
<sequence>MKKLILSATVAFTVLATSNIQAQQGFGTNTPDRSSAVDIVSSKRGLLIPRIDIPNLDQAAPVKNPANALMVYNTGSATAAGFYYWDASYNNGAGRWVRFVSSNSGSAVTVTAGTNVAVDKTTNGHDTDYKVSVKGGDAKGQVLVTKEVIVEGNPTYSTEWVNPQDFIKGSVEGVNGITATIEGDKVQVGLGGDLTKATEINTAAGNTLAINGLEVLDGTAGKEFDADSQNIVIMGADGILKQVTPKALLEDAIKGGTVEGKALTSKSITVDANAATSLLKDVNIEITAGEKDGQILVSTPKLDDKGQPVVENGKTVYETKWVDADKVGVEVTNGIQKITDGNTTKLGLGGALTEATTITTDATNTLAIDGLTELEKAGVTGNNVVMADANGVLKQTSAKNLIEDAIDKGKIEAKTLKGEGITVTAGVTAGTDTSVASSLLKDVTLGIDDNAITSAKIKDGEVKTSDLDTGAVTQDKLYAGTKDANGVGTPAAEGTVPVANADGTVEYKSVSTAIGQDLTTDGKIVIGDNKSGVDTLADAVLVATKLSIKEGSITTTEIAEGTIANVDLGSGVVSADKMTSYTAENGTTTPAAKGQIPVADGKGGVTYQQVTGELLNGKALTSGSISVFGGEKALLDTTNIEITGGSKDGQVLITSNVQMTDAEGNPVTDAAGNPVYVTKWVDASDLGNTVTASNGLTKTDNNIALGGTIDTNTLLAVDNTKGGSLAITGLEAPTDKKAPLENVKIGADGKLYAVTKAESTGSITINNGGNVTIEGDTNYSINQEEVVIEVTLGATDTNLALPAVSGTEGQTISVKIVNTDDKHSGYLVINDDKGAYLSEGSMPFQGWVIKSNGTKWIVVGRN</sequence>
<name>A0A7K1GLR1_9FLAO</name>
<proteinExistence type="predicted"/>
<keyword evidence="3" id="KW-1185">Reference proteome</keyword>
<dbReference type="EMBL" id="WMJY01000013">
    <property type="protein sequence ID" value="MTH29728.1"/>
    <property type="molecule type" value="Genomic_DNA"/>
</dbReference>
<organism evidence="2 3">
    <name type="scientific">Myroides pelagicus</name>
    <dbReference type="NCBI Taxonomy" id="270914"/>
    <lineage>
        <taxon>Bacteria</taxon>
        <taxon>Pseudomonadati</taxon>
        <taxon>Bacteroidota</taxon>
        <taxon>Flavobacteriia</taxon>
        <taxon>Flavobacteriales</taxon>
        <taxon>Flavobacteriaceae</taxon>
        <taxon>Myroides</taxon>
    </lineage>
</organism>